<protein>
    <submittedName>
        <fullName evidence="4">L-dopachrome tautomerase-related protein</fullName>
    </submittedName>
</protein>
<keyword evidence="3" id="KW-0732">Signal</keyword>
<evidence type="ECO:0000256" key="2">
    <source>
        <dbReference type="ARBA" id="ARBA00022525"/>
    </source>
</evidence>
<reference evidence="4 5" key="1">
    <citation type="submission" date="2024-03" db="EMBL/GenBank/DDBJ databases">
        <title>Novel species of the genus Variovorax.</title>
        <authorList>
            <person name="Liu Q."/>
            <person name="Xin Y.-H."/>
        </authorList>
    </citation>
    <scope>NUCLEOTIDE SEQUENCE [LARGE SCALE GENOMIC DNA]</scope>
    <source>
        <strain evidence="4 5">KACC 18900</strain>
    </source>
</reference>
<dbReference type="EMBL" id="JBBKZT010000011">
    <property type="protein sequence ID" value="MEJ8849663.1"/>
    <property type="molecule type" value="Genomic_DNA"/>
</dbReference>
<gene>
    <name evidence="4" type="ORF">WKW82_23660</name>
</gene>
<evidence type="ECO:0000313" key="5">
    <source>
        <dbReference type="Proteomes" id="UP001385892"/>
    </source>
</evidence>
<proteinExistence type="predicted"/>
<feature type="chain" id="PRO_5047142364" evidence="3">
    <location>
        <begin position="24"/>
        <end position="389"/>
    </location>
</feature>
<dbReference type="SUPFAM" id="SSF101898">
    <property type="entry name" value="NHL repeat"/>
    <property type="match status" value="1"/>
</dbReference>
<keyword evidence="2" id="KW-0964">Secreted</keyword>
<organism evidence="4 5">
    <name type="scientific">Variovorax rhizosphaerae</name>
    <dbReference type="NCBI Taxonomy" id="1836200"/>
    <lineage>
        <taxon>Bacteria</taxon>
        <taxon>Pseudomonadati</taxon>
        <taxon>Pseudomonadota</taxon>
        <taxon>Betaproteobacteria</taxon>
        <taxon>Burkholderiales</taxon>
        <taxon>Comamonadaceae</taxon>
        <taxon>Variovorax</taxon>
    </lineage>
</organism>
<evidence type="ECO:0000256" key="1">
    <source>
        <dbReference type="ARBA" id="ARBA00004613"/>
    </source>
</evidence>
<keyword evidence="5" id="KW-1185">Reference proteome</keyword>
<dbReference type="InterPro" id="IPR017996">
    <property type="entry name" value="MRJP/yellow-related"/>
</dbReference>
<dbReference type="Gene3D" id="2.120.10.30">
    <property type="entry name" value="TolB, C-terminal domain"/>
    <property type="match status" value="1"/>
</dbReference>
<accession>A0ABU8WQ43</accession>
<evidence type="ECO:0000313" key="4">
    <source>
        <dbReference type="EMBL" id="MEJ8849663.1"/>
    </source>
</evidence>
<evidence type="ECO:0000256" key="3">
    <source>
        <dbReference type="SAM" id="SignalP"/>
    </source>
</evidence>
<dbReference type="Proteomes" id="UP001385892">
    <property type="component" value="Unassembled WGS sequence"/>
</dbReference>
<dbReference type="PANTHER" id="PTHR10009:SF18">
    <property type="entry name" value="PROTEIN YELLOW-LIKE PROTEIN"/>
    <property type="match status" value="1"/>
</dbReference>
<sequence length="389" mass="42269">MRHIALHAGLTALLALPLAAAHAAAPADDVMPDKQDPRVVEVAQSDRVINSIAITTSGRFFVSMPGVEGPGPQVAELKDGKFLPFPNLEWSLWKADADPRNTLMHVNTVRVGPDGDLWVVDAGAPRVGGKAVPGAAKIVRIDLKTNKIKRIYQADPSVVREYTYFNDMRFNGKVAYITDAGAINPGIVVLDLASGKMRRVLDTHPATVATHEMYADGGRRIVLKDPIPDNSGKPTKDKFVNVDQLEVSPDGKWFYFQPIGGALSRVPTRLLDDPNAPKERVDAAVEKVIDTWMAAGTAIDAKGNIYMSKVTNRSVMRIAPDGKVTTLVSDPRLTWIDAMWVTREGNLYMPAAQLDRTSANLAGAPAQIEYPVRLYRIAVGAKPAANDHK</sequence>
<dbReference type="PANTHER" id="PTHR10009">
    <property type="entry name" value="PROTEIN YELLOW-RELATED"/>
    <property type="match status" value="1"/>
</dbReference>
<dbReference type="InterPro" id="IPR011042">
    <property type="entry name" value="6-blade_b-propeller_TolB-like"/>
</dbReference>
<feature type="signal peptide" evidence="3">
    <location>
        <begin position="1"/>
        <end position="23"/>
    </location>
</feature>
<comment type="subcellular location">
    <subcellularLocation>
        <location evidence="1">Secreted</location>
    </subcellularLocation>
</comment>
<dbReference type="RefSeq" id="WP_340344786.1">
    <property type="nucleotide sequence ID" value="NZ_JBBKZT010000011.1"/>
</dbReference>
<name>A0ABU8WQ43_9BURK</name>
<comment type="caution">
    <text evidence="4">The sequence shown here is derived from an EMBL/GenBank/DDBJ whole genome shotgun (WGS) entry which is preliminary data.</text>
</comment>
<dbReference type="Pfam" id="PF03022">
    <property type="entry name" value="MRJP"/>
    <property type="match status" value="1"/>
</dbReference>